<dbReference type="HOGENOM" id="CLU_157905_0_0_5"/>
<proteinExistence type="predicted"/>
<dbReference type="STRING" id="460265.Mnod_6683"/>
<evidence type="ECO:0000313" key="2">
    <source>
        <dbReference type="Proteomes" id="UP000008207"/>
    </source>
</evidence>
<protein>
    <submittedName>
        <fullName evidence="1">Uncharacterized protein</fullName>
    </submittedName>
</protein>
<gene>
    <name evidence="1" type="ordered locus">Mnod_6683</name>
</gene>
<dbReference type="Proteomes" id="UP000008207">
    <property type="component" value="Chromosome"/>
</dbReference>
<name>B8IEV1_METNO</name>
<accession>B8IEV1</accession>
<dbReference type="OrthoDB" id="8098239at2"/>
<dbReference type="EMBL" id="CP001349">
    <property type="protein sequence ID" value="ACL61444.1"/>
    <property type="molecule type" value="Genomic_DNA"/>
</dbReference>
<dbReference type="AlphaFoldDB" id="B8IEV1"/>
<dbReference type="KEGG" id="mno:Mnod_6683"/>
<evidence type="ECO:0000313" key="1">
    <source>
        <dbReference type="EMBL" id="ACL61444.1"/>
    </source>
</evidence>
<keyword evidence="2" id="KW-1185">Reference proteome</keyword>
<reference evidence="1 2" key="1">
    <citation type="submission" date="2009-01" db="EMBL/GenBank/DDBJ databases">
        <title>Complete sequence of chromosome of Methylobacterium nodulans ORS 2060.</title>
        <authorList>
            <consortium name="US DOE Joint Genome Institute"/>
            <person name="Lucas S."/>
            <person name="Copeland A."/>
            <person name="Lapidus A."/>
            <person name="Glavina del Rio T."/>
            <person name="Dalin E."/>
            <person name="Tice H."/>
            <person name="Bruce D."/>
            <person name="Goodwin L."/>
            <person name="Pitluck S."/>
            <person name="Sims D."/>
            <person name="Brettin T."/>
            <person name="Detter J.C."/>
            <person name="Han C."/>
            <person name="Larimer F."/>
            <person name="Land M."/>
            <person name="Hauser L."/>
            <person name="Kyrpides N."/>
            <person name="Ivanova N."/>
            <person name="Marx C.J."/>
            <person name="Richardson P."/>
        </authorList>
    </citation>
    <scope>NUCLEOTIDE SEQUENCE [LARGE SCALE GENOMIC DNA]</scope>
    <source>
        <strain evidence="2">LMG 21967 / CNCM I-2342 / ORS 2060</strain>
    </source>
</reference>
<sequence>MNAPLRLNARTPVAQDGDTAPLRGERTCLECGQPYGAAARHPGFCSTACRQAWNNRRLQCGAEVYDLWMAFRFQRPLARALKLLSALNRLASLYREEDRRERAGRPSWRAPEVVLASRPYLRAVRLPTRRRALRMGSRIDRARADEPWA</sequence>
<organism evidence="1 2">
    <name type="scientific">Methylobacterium nodulans (strain LMG 21967 / CNCM I-2342 / ORS 2060)</name>
    <dbReference type="NCBI Taxonomy" id="460265"/>
    <lineage>
        <taxon>Bacteria</taxon>
        <taxon>Pseudomonadati</taxon>
        <taxon>Pseudomonadota</taxon>
        <taxon>Alphaproteobacteria</taxon>
        <taxon>Hyphomicrobiales</taxon>
        <taxon>Methylobacteriaceae</taxon>
        <taxon>Methylobacterium</taxon>
    </lineage>
</organism>
<dbReference type="eggNOG" id="ENOG502ZHA8">
    <property type="taxonomic scope" value="Bacteria"/>
</dbReference>